<keyword evidence="4" id="KW-0319">Glycerol metabolism</keyword>
<proteinExistence type="inferred from homology"/>
<dbReference type="EC" id="3.1.4.46" evidence="2"/>
<evidence type="ECO:0000256" key="3">
    <source>
        <dbReference type="ARBA" id="ARBA00022729"/>
    </source>
</evidence>
<dbReference type="FunFam" id="3.20.20.190:FF:000023">
    <property type="entry name" value="Glycerophosphodiester phosphodiesterase GDPD5"/>
    <property type="match status" value="1"/>
</dbReference>
<feature type="domain" description="GP-PDE" evidence="9">
    <location>
        <begin position="50"/>
        <end position="368"/>
    </location>
</feature>
<sequence length="397" mass="45970">MSNLPASTYLSGCAPLFLLLLLHLAFARPLFPLPSKTKNEEKRPIQTFRPYNIAHRGSNGEIPEETADAYLRAIEEGADFVETDILASKDGALICFHDVTLDDTTDIAKHKEFANRRRTYEVEWFNVTGWFVVDFTLEELKRLRVKQRFSFRDQQYNGMFSIITFEEFISIALDADRTVGIYPEIKDPVFINKHVRWADGKKFEDKFVDTLLKYGYKGQYMSDNWMKQPLFIQSFAPTSIVHVSKLIDSPKVFLIDDISVRTQDTNQSYWEITSDDYLAYIGKYVVGLGPWKDTIVPAAENYLMPPSDLVARAHAHNLQVHPYTYRNENQFLHFNFHQDPYAEYDFWINTVGVDGMFTDFTGTLHRYQELTSPHRKDETANSLLVKISQMISAYEGI</sequence>
<dbReference type="Proteomes" id="UP000636709">
    <property type="component" value="Unassembled WGS sequence"/>
</dbReference>
<evidence type="ECO:0000256" key="6">
    <source>
        <dbReference type="ARBA" id="ARBA00023180"/>
    </source>
</evidence>
<dbReference type="PANTHER" id="PTHR43620:SF42">
    <property type="entry name" value="GLYCEROPHOSPHODIESTER PHOSPHODIESTERASE"/>
    <property type="match status" value="1"/>
</dbReference>
<feature type="signal peptide" evidence="8">
    <location>
        <begin position="1"/>
        <end position="27"/>
    </location>
</feature>
<evidence type="ECO:0000313" key="11">
    <source>
        <dbReference type="Proteomes" id="UP000636709"/>
    </source>
</evidence>
<evidence type="ECO:0000259" key="9">
    <source>
        <dbReference type="PROSITE" id="PS51704"/>
    </source>
</evidence>
<dbReference type="InterPro" id="IPR030395">
    <property type="entry name" value="GP_PDE_dom"/>
</dbReference>
<comment type="catalytic activity">
    <reaction evidence="7">
        <text>a sn-glycero-3-phosphodiester + H2O = an alcohol + sn-glycerol 3-phosphate + H(+)</text>
        <dbReference type="Rhea" id="RHEA:12969"/>
        <dbReference type="ChEBI" id="CHEBI:15377"/>
        <dbReference type="ChEBI" id="CHEBI:15378"/>
        <dbReference type="ChEBI" id="CHEBI:30879"/>
        <dbReference type="ChEBI" id="CHEBI:57597"/>
        <dbReference type="ChEBI" id="CHEBI:83408"/>
        <dbReference type="EC" id="3.1.4.46"/>
    </reaction>
</comment>
<dbReference type="GO" id="GO:0008889">
    <property type="term" value="F:glycerophosphodiester phosphodiesterase activity"/>
    <property type="evidence" value="ECO:0007669"/>
    <property type="project" value="UniProtKB-EC"/>
</dbReference>
<evidence type="ECO:0000256" key="2">
    <source>
        <dbReference type="ARBA" id="ARBA00012247"/>
    </source>
</evidence>
<dbReference type="PROSITE" id="PS51704">
    <property type="entry name" value="GP_PDE"/>
    <property type="match status" value="1"/>
</dbReference>
<comment type="similarity">
    <text evidence="1">Belongs to the glycerophosphoryl diester phosphodiesterase family.</text>
</comment>
<evidence type="ECO:0000256" key="1">
    <source>
        <dbReference type="ARBA" id="ARBA00007277"/>
    </source>
</evidence>
<reference evidence="10" key="1">
    <citation type="submission" date="2020-07" db="EMBL/GenBank/DDBJ databases">
        <title>Genome sequence and genetic diversity analysis of an under-domesticated orphan crop, white fonio (Digitaria exilis).</title>
        <authorList>
            <person name="Bennetzen J.L."/>
            <person name="Chen S."/>
            <person name="Ma X."/>
            <person name="Wang X."/>
            <person name="Yssel A.E.J."/>
            <person name="Chaluvadi S.R."/>
            <person name="Johnson M."/>
            <person name="Gangashetty P."/>
            <person name="Hamidou F."/>
            <person name="Sanogo M.D."/>
            <person name="Zwaenepoel A."/>
            <person name="Wallace J."/>
            <person name="Van De Peer Y."/>
            <person name="Van Deynze A."/>
        </authorList>
    </citation>
    <scope>NUCLEOTIDE SEQUENCE</scope>
    <source>
        <tissue evidence="10">Leaves</tissue>
    </source>
</reference>
<dbReference type="PANTHER" id="PTHR43620">
    <property type="entry name" value="GLYCEROPHOSPHORYL DIESTER PHOSPHODIESTERASE"/>
    <property type="match status" value="1"/>
</dbReference>
<evidence type="ECO:0000256" key="5">
    <source>
        <dbReference type="ARBA" id="ARBA00022801"/>
    </source>
</evidence>
<feature type="chain" id="PRO_5032401764" description="glycerophosphodiester phosphodiesterase" evidence="8">
    <location>
        <begin position="28"/>
        <end position="397"/>
    </location>
</feature>
<dbReference type="CDD" id="cd08602">
    <property type="entry name" value="GDPD_ScGlpQ1_like"/>
    <property type="match status" value="1"/>
</dbReference>
<dbReference type="Pfam" id="PF03009">
    <property type="entry name" value="GDPD"/>
    <property type="match status" value="1"/>
</dbReference>
<gene>
    <name evidence="10" type="ORF">HU200_055116</name>
</gene>
<evidence type="ECO:0000256" key="7">
    <source>
        <dbReference type="ARBA" id="ARBA00047512"/>
    </source>
</evidence>
<keyword evidence="5" id="KW-0378">Hydrolase</keyword>
<evidence type="ECO:0000256" key="4">
    <source>
        <dbReference type="ARBA" id="ARBA00022798"/>
    </source>
</evidence>
<accession>A0A835AP14</accession>
<keyword evidence="11" id="KW-1185">Reference proteome</keyword>
<dbReference type="InterPro" id="IPR017946">
    <property type="entry name" value="PLC-like_Pdiesterase_TIM-brl"/>
</dbReference>
<keyword evidence="6" id="KW-0325">Glycoprotein</keyword>
<dbReference type="Gene3D" id="3.20.20.190">
    <property type="entry name" value="Phosphatidylinositol (PI) phosphodiesterase"/>
    <property type="match status" value="1"/>
</dbReference>
<keyword evidence="3 8" id="KW-0732">Signal</keyword>
<protein>
    <recommendedName>
        <fullName evidence="2">glycerophosphodiester phosphodiesterase</fullName>
        <ecNumber evidence="2">3.1.4.46</ecNumber>
    </recommendedName>
</protein>
<dbReference type="GO" id="GO:0006629">
    <property type="term" value="P:lipid metabolic process"/>
    <property type="evidence" value="ECO:0007669"/>
    <property type="project" value="InterPro"/>
</dbReference>
<dbReference type="SUPFAM" id="SSF51695">
    <property type="entry name" value="PLC-like phosphodiesterases"/>
    <property type="match status" value="1"/>
</dbReference>
<evidence type="ECO:0000313" key="10">
    <source>
        <dbReference type="EMBL" id="KAF8663788.1"/>
    </source>
</evidence>
<organism evidence="10 11">
    <name type="scientific">Digitaria exilis</name>
    <dbReference type="NCBI Taxonomy" id="1010633"/>
    <lineage>
        <taxon>Eukaryota</taxon>
        <taxon>Viridiplantae</taxon>
        <taxon>Streptophyta</taxon>
        <taxon>Embryophyta</taxon>
        <taxon>Tracheophyta</taxon>
        <taxon>Spermatophyta</taxon>
        <taxon>Magnoliopsida</taxon>
        <taxon>Liliopsida</taxon>
        <taxon>Poales</taxon>
        <taxon>Poaceae</taxon>
        <taxon>PACMAD clade</taxon>
        <taxon>Panicoideae</taxon>
        <taxon>Panicodae</taxon>
        <taxon>Paniceae</taxon>
        <taxon>Anthephorinae</taxon>
        <taxon>Digitaria</taxon>
    </lineage>
</organism>
<dbReference type="GO" id="GO:0006071">
    <property type="term" value="P:glycerol metabolic process"/>
    <property type="evidence" value="ECO:0007669"/>
    <property type="project" value="UniProtKB-KW"/>
</dbReference>
<dbReference type="EMBL" id="JACEFO010002359">
    <property type="protein sequence ID" value="KAF8663788.1"/>
    <property type="molecule type" value="Genomic_DNA"/>
</dbReference>
<comment type="caution">
    <text evidence="10">The sequence shown here is derived from an EMBL/GenBank/DDBJ whole genome shotgun (WGS) entry which is preliminary data.</text>
</comment>
<name>A0A835AP14_9POAL</name>
<dbReference type="AlphaFoldDB" id="A0A835AP14"/>
<dbReference type="OrthoDB" id="1058301at2759"/>
<evidence type="ECO:0000256" key="8">
    <source>
        <dbReference type="SAM" id="SignalP"/>
    </source>
</evidence>